<name>A0A8X8AXV9_BRACI</name>
<evidence type="ECO:0000313" key="3">
    <source>
        <dbReference type="Proteomes" id="UP000886595"/>
    </source>
</evidence>
<sequence>MGKNLNVVWMMMMIIAVFVIGGEAKSEVECSVICRPQCKPSSSASECSECHKNCNQSPPSAKIKILKIQNSKKQYGLHDQSTT</sequence>
<gene>
    <name evidence="2" type="ORF">Bca52824_019871</name>
</gene>
<dbReference type="AlphaFoldDB" id="A0A8X8AXV9"/>
<dbReference type="OrthoDB" id="1109504at2759"/>
<keyword evidence="3" id="KW-1185">Reference proteome</keyword>
<evidence type="ECO:0000256" key="1">
    <source>
        <dbReference type="SAM" id="SignalP"/>
    </source>
</evidence>
<proteinExistence type="predicted"/>
<comment type="caution">
    <text evidence="2">The sequence shown here is derived from an EMBL/GenBank/DDBJ whole genome shotgun (WGS) entry which is preliminary data.</text>
</comment>
<feature type="chain" id="PRO_5036487406" evidence="1">
    <location>
        <begin position="25"/>
        <end position="83"/>
    </location>
</feature>
<feature type="signal peptide" evidence="1">
    <location>
        <begin position="1"/>
        <end position="24"/>
    </location>
</feature>
<accession>A0A8X8AXV9</accession>
<keyword evidence="1" id="KW-0732">Signal</keyword>
<protein>
    <submittedName>
        <fullName evidence="2">Uncharacterized protein</fullName>
    </submittedName>
</protein>
<dbReference type="Proteomes" id="UP000886595">
    <property type="component" value="Unassembled WGS sequence"/>
</dbReference>
<organism evidence="2 3">
    <name type="scientific">Brassica carinata</name>
    <name type="common">Ethiopian mustard</name>
    <name type="synonym">Abyssinian cabbage</name>
    <dbReference type="NCBI Taxonomy" id="52824"/>
    <lineage>
        <taxon>Eukaryota</taxon>
        <taxon>Viridiplantae</taxon>
        <taxon>Streptophyta</taxon>
        <taxon>Embryophyta</taxon>
        <taxon>Tracheophyta</taxon>
        <taxon>Spermatophyta</taxon>
        <taxon>Magnoliopsida</taxon>
        <taxon>eudicotyledons</taxon>
        <taxon>Gunneridae</taxon>
        <taxon>Pentapetalae</taxon>
        <taxon>rosids</taxon>
        <taxon>malvids</taxon>
        <taxon>Brassicales</taxon>
        <taxon>Brassicaceae</taxon>
        <taxon>Brassiceae</taxon>
        <taxon>Brassica</taxon>
    </lineage>
</organism>
<evidence type="ECO:0000313" key="2">
    <source>
        <dbReference type="EMBL" id="KAG2316749.1"/>
    </source>
</evidence>
<reference evidence="2 3" key="1">
    <citation type="submission" date="2020-02" db="EMBL/GenBank/DDBJ databases">
        <authorList>
            <person name="Ma Q."/>
            <person name="Huang Y."/>
            <person name="Song X."/>
            <person name="Pei D."/>
        </authorList>
    </citation>
    <scope>NUCLEOTIDE SEQUENCE [LARGE SCALE GENOMIC DNA]</scope>
    <source>
        <strain evidence="2">Sxm20200214</strain>
        <tissue evidence="2">Leaf</tissue>
    </source>
</reference>
<dbReference type="EMBL" id="JAAMPC010000004">
    <property type="protein sequence ID" value="KAG2316749.1"/>
    <property type="molecule type" value="Genomic_DNA"/>
</dbReference>